<dbReference type="RefSeq" id="WP_092693701.1">
    <property type="nucleotide sequence ID" value="NZ_FOGU01000006.1"/>
</dbReference>
<dbReference type="Gene3D" id="3.40.190.10">
    <property type="entry name" value="Periplasmic binding protein-like II"/>
    <property type="match status" value="2"/>
</dbReference>
<evidence type="ECO:0000313" key="6">
    <source>
        <dbReference type="EMBL" id="SES14535.1"/>
    </source>
</evidence>
<name>A0A1H9UYG6_9RHOB</name>
<comment type="subcellular location">
    <subcellularLocation>
        <location evidence="1">Endomembrane system</location>
    </subcellularLocation>
</comment>
<evidence type="ECO:0000256" key="5">
    <source>
        <dbReference type="ARBA" id="ARBA00023136"/>
    </source>
</evidence>
<sequence length="392" mass="42020">MSQPVLSAGFIPLVDAAPLVVAHEMGFARAEGIALDLVRAPSWSSLRDMLAFGRVEAAHMLSPVPVAMALGLGGIATRLSAPLLLSLNGEVIGVSRTLAARMRGAAFDFAFDDARAAGLALIAAAEGRLRIGVPFPFSMHAELLYYWLSALGLPAPQAVDIHTVPPPLMAEAIAAGEIDAFCVGEPWGSIAVENGVGELLLPGTAIWASAPEKVLAVREDWAASEDQLLGRLMRALWRAGRWLGDPASRTTAAELLSREAYLNVPAEVIDRALAGRLTVSATGEARRVERFIEFHHGAANFPWRSQAAWIGRQLAARTGLNRTEASRTARDVFRTDLYRRLLSPTGAEMPGASEKLEGAIDSPIPAASETGRLFLQRDRFFDGRIFDPSADE</sequence>
<dbReference type="Pfam" id="PF13379">
    <property type="entry name" value="NMT1_2"/>
    <property type="match status" value="1"/>
</dbReference>
<keyword evidence="6" id="KW-0067">ATP-binding</keyword>
<evidence type="ECO:0000256" key="4">
    <source>
        <dbReference type="ARBA" id="ARBA00022519"/>
    </source>
</evidence>
<dbReference type="CDD" id="cd13553">
    <property type="entry name" value="PBP2_NrtA_CpmA_like"/>
    <property type="match status" value="1"/>
</dbReference>
<keyword evidence="2" id="KW-0813">Transport</keyword>
<gene>
    <name evidence="6" type="ORF">SAMN04490244_10699</name>
</gene>
<keyword evidence="7" id="KW-1185">Reference proteome</keyword>
<keyword evidence="6" id="KW-0547">Nucleotide-binding</keyword>
<protein>
    <submittedName>
        <fullName evidence="6">NitT/TauT family transport system ATP-binding protein</fullName>
    </submittedName>
</protein>
<evidence type="ECO:0000313" key="7">
    <source>
        <dbReference type="Proteomes" id="UP000198885"/>
    </source>
</evidence>
<keyword evidence="5" id="KW-0472">Membrane</keyword>
<keyword evidence="4" id="KW-0997">Cell inner membrane</keyword>
<dbReference type="AlphaFoldDB" id="A0A1H9UYG6"/>
<accession>A0A1H9UYG6</accession>
<dbReference type="Proteomes" id="UP000198885">
    <property type="component" value="Unassembled WGS sequence"/>
</dbReference>
<dbReference type="PANTHER" id="PTHR30024">
    <property type="entry name" value="ALIPHATIC SULFONATES-BINDING PROTEIN-RELATED"/>
    <property type="match status" value="1"/>
</dbReference>
<reference evidence="6 7" key="1">
    <citation type="submission" date="2016-10" db="EMBL/GenBank/DDBJ databases">
        <authorList>
            <person name="de Groot N.N."/>
        </authorList>
    </citation>
    <scope>NUCLEOTIDE SEQUENCE [LARGE SCALE GENOMIC DNA]</scope>
    <source>
        <strain evidence="6 7">DSM 23042</strain>
    </source>
</reference>
<dbReference type="PANTHER" id="PTHR30024:SF43">
    <property type="entry name" value="BLL4572 PROTEIN"/>
    <property type="match status" value="1"/>
</dbReference>
<evidence type="ECO:0000256" key="2">
    <source>
        <dbReference type="ARBA" id="ARBA00022448"/>
    </source>
</evidence>
<dbReference type="InterPro" id="IPR044527">
    <property type="entry name" value="NrtA/CpmA_ABC-bd_dom"/>
</dbReference>
<dbReference type="GO" id="GO:0012505">
    <property type="term" value="C:endomembrane system"/>
    <property type="evidence" value="ECO:0007669"/>
    <property type="project" value="UniProtKB-SubCell"/>
</dbReference>
<proteinExistence type="predicted"/>
<dbReference type="GO" id="GO:0005524">
    <property type="term" value="F:ATP binding"/>
    <property type="evidence" value="ECO:0007669"/>
    <property type="project" value="UniProtKB-KW"/>
</dbReference>
<dbReference type="EMBL" id="FOGU01000006">
    <property type="protein sequence ID" value="SES14535.1"/>
    <property type="molecule type" value="Genomic_DNA"/>
</dbReference>
<dbReference type="SUPFAM" id="SSF53850">
    <property type="entry name" value="Periplasmic binding protein-like II"/>
    <property type="match status" value="1"/>
</dbReference>
<organism evidence="6 7">
    <name type="scientific">Tranquillimonas rosea</name>
    <dbReference type="NCBI Taxonomy" id="641238"/>
    <lineage>
        <taxon>Bacteria</taxon>
        <taxon>Pseudomonadati</taxon>
        <taxon>Pseudomonadota</taxon>
        <taxon>Alphaproteobacteria</taxon>
        <taxon>Rhodobacterales</taxon>
        <taxon>Roseobacteraceae</taxon>
        <taxon>Tranquillimonas</taxon>
    </lineage>
</organism>
<evidence type="ECO:0000256" key="3">
    <source>
        <dbReference type="ARBA" id="ARBA00022475"/>
    </source>
</evidence>
<keyword evidence="3" id="KW-1003">Cell membrane</keyword>
<evidence type="ECO:0000256" key="1">
    <source>
        <dbReference type="ARBA" id="ARBA00004308"/>
    </source>
</evidence>
<dbReference type="STRING" id="641238.SAMN04490244_10699"/>
<dbReference type="OrthoDB" id="570524at2"/>